<protein>
    <recommendedName>
        <fullName evidence="4">Transmembrane protein</fullName>
    </recommendedName>
</protein>
<keyword evidence="3" id="KW-1185">Reference proteome</keyword>
<feature type="transmembrane region" description="Helical" evidence="1">
    <location>
        <begin position="191"/>
        <end position="212"/>
    </location>
</feature>
<organism evidence="2 3">
    <name type="scientific">Roseovarius phycicola</name>
    <dbReference type="NCBI Taxonomy" id="3080976"/>
    <lineage>
        <taxon>Bacteria</taxon>
        <taxon>Pseudomonadati</taxon>
        <taxon>Pseudomonadota</taxon>
        <taxon>Alphaproteobacteria</taxon>
        <taxon>Rhodobacterales</taxon>
        <taxon>Roseobacteraceae</taxon>
        <taxon>Roseovarius</taxon>
    </lineage>
</organism>
<dbReference type="EMBL" id="CP146069">
    <property type="protein sequence ID" value="WWR45455.1"/>
    <property type="molecule type" value="Genomic_DNA"/>
</dbReference>
<name>A0ABZ2HCM5_9RHOB</name>
<accession>A0ABZ2HCM5</accession>
<evidence type="ECO:0000313" key="3">
    <source>
        <dbReference type="Proteomes" id="UP001364156"/>
    </source>
</evidence>
<proteinExistence type="predicted"/>
<evidence type="ECO:0000256" key="1">
    <source>
        <dbReference type="SAM" id="Phobius"/>
    </source>
</evidence>
<dbReference type="Proteomes" id="UP001364156">
    <property type="component" value="Chromosome"/>
</dbReference>
<keyword evidence="1" id="KW-0472">Membrane</keyword>
<sequence length="224" mass="24447">MADDRPAALSWEGQDIAVLDHVGVRVAIGRQNATAEGFCSHLVMAVGNAPDMDGARPNRKTHSKRADRLAAWVEQTMPYDTVLRAETPEDVDGKLVRSFLELLEHAEGMAPDEKAVGTQPLVDLSSDADASVIDPPVVAPPAPKAKPVRDRFDPSGIIELDDLAEPLPESPQWLQDQAEPTEPLRLTVHTMALSLMLYSAPLGAFLFTYSMLRDITKKKDEETA</sequence>
<gene>
    <name evidence="2" type="ORF">RZ517_11660</name>
</gene>
<keyword evidence="1" id="KW-0812">Transmembrane</keyword>
<evidence type="ECO:0000313" key="2">
    <source>
        <dbReference type="EMBL" id="WWR45455.1"/>
    </source>
</evidence>
<evidence type="ECO:0008006" key="4">
    <source>
        <dbReference type="Google" id="ProtNLM"/>
    </source>
</evidence>
<reference evidence="2 3" key="1">
    <citation type="submission" date="2023-10" db="EMBL/GenBank/DDBJ databases">
        <title>Roseovarius strain S88 nov., isolated from a marine algae.</title>
        <authorList>
            <person name="Lee M.W."/>
            <person name="Lee J.K."/>
            <person name="Kim J.M."/>
            <person name="Choi D.G."/>
            <person name="Baek J.H."/>
            <person name="Bayburt H."/>
            <person name="Jung J.J."/>
            <person name="Han D.M."/>
            <person name="Jeon C.O."/>
        </authorList>
    </citation>
    <scope>NUCLEOTIDE SEQUENCE [LARGE SCALE GENOMIC DNA]</scope>
    <source>
        <strain evidence="2 3">S88</strain>
    </source>
</reference>
<keyword evidence="1" id="KW-1133">Transmembrane helix</keyword>